<dbReference type="SUPFAM" id="SSF47413">
    <property type="entry name" value="lambda repressor-like DNA-binding domains"/>
    <property type="match status" value="1"/>
</dbReference>
<dbReference type="PROSITE" id="PS50943">
    <property type="entry name" value="HTH_CROC1"/>
    <property type="match status" value="1"/>
</dbReference>
<dbReference type="Gene3D" id="2.60.120.10">
    <property type="entry name" value="Jelly Rolls"/>
    <property type="match status" value="1"/>
</dbReference>
<evidence type="ECO:0000313" key="4">
    <source>
        <dbReference type="Proteomes" id="UP000237798"/>
    </source>
</evidence>
<evidence type="ECO:0000259" key="2">
    <source>
        <dbReference type="PROSITE" id="PS50943"/>
    </source>
</evidence>
<dbReference type="InterPro" id="IPR014710">
    <property type="entry name" value="RmlC-like_jellyroll"/>
</dbReference>
<protein>
    <submittedName>
        <fullName evidence="3">HTH-type transcriptional regulator PuuR</fullName>
    </submittedName>
</protein>
<dbReference type="InterPro" id="IPR013096">
    <property type="entry name" value="Cupin_2"/>
</dbReference>
<dbReference type="CDD" id="cd00093">
    <property type="entry name" value="HTH_XRE"/>
    <property type="match status" value="1"/>
</dbReference>
<sequence length="181" mass="21021">MNTINLDKIGTKISKIRKEKGLTLRDLSEYTGFSVGFLSNLETGKSSPTVNDLQWVAEILGTDIITILTDEKSPKMIIRKNERIPTIYPDQNMTDELIDFGYDRQIYRIITIEPGKAEKGRLARHIFSEVCIVIEGTLTIEFEDQSYDLEKGDSVYIERRKLHRIFNRFDKPAISYWVFHK</sequence>
<dbReference type="InterPro" id="IPR050807">
    <property type="entry name" value="TransReg_Diox_bact_type"/>
</dbReference>
<dbReference type="EMBL" id="PVXP01000010">
    <property type="protein sequence ID" value="PRR85899.1"/>
    <property type="molecule type" value="Genomic_DNA"/>
</dbReference>
<gene>
    <name evidence="3" type="primary">puuR_1</name>
    <name evidence="3" type="ORF">CLLU_11030</name>
</gene>
<dbReference type="GO" id="GO:0005829">
    <property type="term" value="C:cytosol"/>
    <property type="evidence" value="ECO:0007669"/>
    <property type="project" value="TreeGrafter"/>
</dbReference>
<name>A0A2T0BPV0_9CLOT</name>
<proteinExistence type="predicted"/>
<dbReference type="PANTHER" id="PTHR46797">
    <property type="entry name" value="HTH-TYPE TRANSCRIPTIONAL REGULATOR"/>
    <property type="match status" value="1"/>
</dbReference>
<dbReference type="InterPro" id="IPR011051">
    <property type="entry name" value="RmlC_Cupin_sf"/>
</dbReference>
<dbReference type="PANTHER" id="PTHR46797:SF2">
    <property type="entry name" value="TRANSCRIPTIONAL REGULATOR"/>
    <property type="match status" value="1"/>
</dbReference>
<keyword evidence="1" id="KW-0238">DNA-binding</keyword>
<dbReference type="InterPro" id="IPR010982">
    <property type="entry name" value="Lambda_DNA-bd_dom_sf"/>
</dbReference>
<dbReference type="Pfam" id="PF07883">
    <property type="entry name" value="Cupin_2"/>
    <property type="match status" value="1"/>
</dbReference>
<evidence type="ECO:0000313" key="3">
    <source>
        <dbReference type="EMBL" id="PRR85899.1"/>
    </source>
</evidence>
<evidence type="ECO:0000256" key="1">
    <source>
        <dbReference type="ARBA" id="ARBA00023125"/>
    </source>
</evidence>
<dbReference type="CDD" id="cd02209">
    <property type="entry name" value="cupin_XRE_C"/>
    <property type="match status" value="1"/>
</dbReference>
<accession>A0A2T0BPV0</accession>
<keyword evidence="4" id="KW-1185">Reference proteome</keyword>
<dbReference type="RefSeq" id="WP_106008577.1">
    <property type="nucleotide sequence ID" value="NZ_PVXP01000010.1"/>
</dbReference>
<dbReference type="AlphaFoldDB" id="A0A2T0BPV0"/>
<comment type="caution">
    <text evidence="3">The sequence shown here is derived from an EMBL/GenBank/DDBJ whole genome shotgun (WGS) entry which is preliminary data.</text>
</comment>
<dbReference type="InterPro" id="IPR001387">
    <property type="entry name" value="Cro/C1-type_HTH"/>
</dbReference>
<dbReference type="SUPFAM" id="SSF51182">
    <property type="entry name" value="RmlC-like cupins"/>
    <property type="match status" value="1"/>
</dbReference>
<dbReference type="Pfam" id="PF01381">
    <property type="entry name" value="HTH_3"/>
    <property type="match status" value="1"/>
</dbReference>
<dbReference type="GO" id="GO:0003700">
    <property type="term" value="F:DNA-binding transcription factor activity"/>
    <property type="evidence" value="ECO:0007669"/>
    <property type="project" value="TreeGrafter"/>
</dbReference>
<dbReference type="OrthoDB" id="9814553at2"/>
<dbReference type="Proteomes" id="UP000237798">
    <property type="component" value="Unassembled WGS sequence"/>
</dbReference>
<dbReference type="GO" id="GO:0003677">
    <property type="term" value="F:DNA binding"/>
    <property type="evidence" value="ECO:0007669"/>
    <property type="project" value="UniProtKB-KW"/>
</dbReference>
<feature type="domain" description="HTH cro/C1-type" evidence="2">
    <location>
        <begin position="13"/>
        <end position="67"/>
    </location>
</feature>
<dbReference type="SMART" id="SM00530">
    <property type="entry name" value="HTH_XRE"/>
    <property type="match status" value="1"/>
</dbReference>
<organism evidence="3 4">
    <name type="scientific">Clostridium luticellarii</name>
    <dbReference type="NCBI Taxonomy" id="1691940"/>
    <lineage>
        <taxon>Bacteria</taxon>
        <taxon>Bacillati</taxon>
        <taxon>Bacillota</taxon>
        <taxon>Clostridia</taxon>
        <taxon>Eubacteriales</taxon>
        <taxon>Clostridiaceae</taxon>
        <taxon>Clostridium</taxon>
    </lineage>
</organism>
<dbReference type="Gene3D" id="1.10.260.40">
    <property type="entry name" value="lambda repressor-like DNA-binding domains"/>
    <property type="match status" value="1"/>
</dbReference>
<reference evidence="3 4" key="1">
    <citation type="submission" date="2018-03" db="EMBL/GenBank/DDBJ databases">
        <title>Genome sequence of Clostridium luticellarii DSM 29923.</title>
        <authorList>
            <person name="Poehlein A."/>
            <person name="Daniel R."/>
        </authorList>
    </citation>
    <scope>NUCLEOTIDE SEQUENCE [LARGE SCALE GENOMIC DNA]</scope>
    <source>
        <strain evidence="3 4">DSM 29923</strain>
    </source>
</reference>